<keyword evidence="2" id="KW-0812">Transmembrane</keyword>
<keyword evidence="2" id="KW-1133">Transmembrane helix</keyword>
<feature type="compositionally biased region" description="Low complexity" evidence="1">
    <location>
        <begin position="142"/>
        <end position="162"/>
    </location>
</feature>
<evidence type="ECO:0000313" key="4">
    <source>
        <dbReference type="EMBL" id="KAH7051204.1"/>
    </source>
</evidence>
<feature type="signal peptide" evidence="3">
    <location>
        <begin position="1"/>
        <end position="18"/>
    </location>
</feature>
<feature type="chain" id="PRO_5046103459" evidence="3">
    <location>
        <begin position="19"/>
        <end position="539"/>
    </location>
</feature>
<evidence type="ECO:0000256" key="1">
    <source>
        <dbReference type="SAM" id="MobiDB-lite"/>
    </source>
</evidence>
<comment type="caution">
    <text evidence="4">The sequence shown here is derived from an EMBL/GenBank/DDBJ whole genome shotgun (WGS) entry which is preliminary data.</text>
</comment>
<feature type="transmembrane region" description="Helical" evidence="2">
    <location>
        <begin position="239"/>
        <end position="262"/>
    </location>
</feature>
<feature type="compositionally biased region" description="Polar residues" evidence="1">
    <location>
        <begin position="182"/>
        <end position="204"/>
    </location>
</feature>
<protein>
    <submittedName>
        <fullName evidence="4">Uncharacterized protein</fullName>
    </submittedName>
</protein>
<sequence length="539" mass="55350">MFALSRLVTAILLGLATSHEFFAQASSICYYPNGYVADKDQSCDLSSADAPCCPEGWQCVDGGICYLDQFDYISRYTCTDRHWGSDACPKYCLSDTANGTDTGNVALNYCSETGKLCCNGDRSGDCCADEYVSYFTLPTGDSVPTETAAPTTSPTSVVPTSTFDSEPSTTDNVPAPAYPTADPTSIQATSSSPPNVQTSVISNTNGGSPSTVYVTLTGAATSTIASSANNNFSSSSKGVILGCAVGIPLSAVFFGLLVFLLLRRHRRRSNCERNDNCNSLLPPFGPEHGKTPRVSELDGFPRAAGGSIAPPSHQSGSHISRCYGSPKSGGAGDHTSTGAYGHVHAPSEADSTPVMMSAGEKLAPAEFGSPPCPGNVRFPVELEATEVGSSGGAVRDPAAAAAAAMGQRGHSTESPGDGSPDLGRIYAVGTVGGGLRIVNAAEGELDSEVEDGRDGGEGRVGGEAQPTGQRGAMNVEGGSGGGPSPQPPPPVYQSPKTWIQQEQQGATPPAEQLAPGGYGAAPDGIGSPVSPLWEPGWRK</sequence>
<organism evidence="4 5">
    <name type="scientific">Macrophomina phaseolina</name>
    <dbReference type="NCBI Taxonomy" id="35725"/>
    <lineage>
        <taxon>Eukaryota</taxon>
        <taxon>Fungi</taxon>
        <taxon>Dikarya</taxon>
        <taxon>Ascomycota</taxon>
        <taxon>Pezizomycotina</taxon>
        <taxon>Dothideomycetes</taxon>
        <taxon>Dothideomycetes incertae sedis</taxon>
        <taxon>Botryosphaeriales</taxon>
        <taxon>Botryosphaeriaceae</taxon>
        <taxon>Macrophomina</taxon>
    </lineage>
</organism>
<keyword evidence="5" id="KW-1185">Reference proteome</keyword>
<evidence type="ECO:0000313" key="5">
    <source>
        <dbReference type="Proteomes" id="UP000774617"/>
    </source>
</evidence>
<feature type="region of interest" description="Disordered" evidence="1">
    <location>
        <begin position="142"/>
        <end position="204"/>
    </location>
</feature>
<keyword evidence="3" id="KW-0732">Signal</keyword>
<proteinExistence type="predicted"/>
<dbReference type="Proteomes" id="UP000774617">
    <property type="component" value="Unassembled WGS sequence"/>
</dbReference>
<accession>A0ABQ8GBW3</accession>
<feature type="compositionally biased region" description="Basic and acidic residues" evidence="1">
    <location>
        <begin position="287"/>
        <end position="296"/>
    </location>
</feature>
<feature type="compositionally biased region" description="Polar residues" evidence="1">
    <location>
        <begin position="163"/>
        <end position="172"/>
    </location>
</feature>
<keyword evidence="2" id="KW-0472">Membrane</keyword>
<feature type="region of interest" description="Disordered" evidence="1">
    <location>
        <begin position="398"/>
        <end position="425"/>
    </location>
</feature>
<reference evidence="4 5" key="1">
    <citation type="journal article" date="2021" name="Nat. Commun.">
        <title>Genetic determinants of endophytism in the Arabidopsis root mycobiome.</title>
        <authorList>
            <person name="Mesny F."/>
            <person name="Miyauchi S."/>
            <person name="Thiergart T."/>
            <person name="Pickel B."/>
            <person name="Atanasova L."/>
            <person name="Karlsson M."/>
            <person name="Huettel B."/>
            <person name="Barry K.W."/>
            <person name="Haridas S."/>
            <person name="Chen C."/>
            <person name="Bauer D."/>
            <person name="Andreopoulos W."/>
            <person name="Pangilinan J."/>
            <person name="LaButti K."/>
            <person name="Riley R."/>
            <person name="Lipzen A."/>
            <person name="Clum A."/>
            <person name="Drula E."/>
            <person name="Henrissat B."/>
            <person name="Kohler A."/>
            <person name="Grigoriev I.V."/>
            <person name="Martin F.M."/>
            <person name="Hacquard S."/>
        </authorList>
    </citation>
    <scope>NUCLEOTIDE SEQUENCE [LARGE SCALE GENOMIC DNA]</scope>
    <source>
        <strain evidence="4 5">MPI-SDFR-AT-0080</strain>
    </source>
</reference>
<gene>
    <name evidence="4" type="ORF">B0J12DRAFT_80396</name>
</gene>
<feature type="region of interest" description="Disordered" evidence="1">
    <location>
        <begin position="282"/>
        <end position="351"/>
    </location>
</feature>
<evidence type="ECO:0000256" key="3">
    <source>
        <dbReference type="SAM" id="SignalP"/>
    </source>
</evidence>
<feature type="region of interest" description="Disordered" evidence="1">
    <location>
        <begin position="442"/>
        <end position="539"/>
    </location>
</feature>
<feature type="compositionally biased region" description="Polar residues" evidence="1">
    <location>
        <begin position="494"/>
        <end position="506"/>
    </location>
</feature>
<dbReference type="EMBL" id="JAGTJR010000012">
    <property type="protein sequence ID" value="KAH7051204.1"/>
    <property type="molecule type" value="Genomic_DNA"/>
</dbReference>
<name>A0ABQ8GBW3_9PEZI</name>
<evidence type="ECO:0000256" key="2">
    <source>
        <dbReference type="SAM" id="Phobius"/>
    </source>
</evidence>